<dbReference type="STRING" id="4999.A0A1Y1UAM0"/>
<feature type="domain" description="GST N-terminal" evidence="1">
    <location>
        <begin position="21"/>
        <end position="114"/>
    </location>
</feature>
<dbReference type="InterPro" id="IPR004045">
    <property type="entry name" value="Glutathione_S-Trfase_N"/>
</dbReference>
<dbReference type="InParanoid" id="A0A1Y1UAM0"/>
<dbReference type="Pfam" id="PF13417">
    <property type="entry name" value="GST_N_3"/>
    <property type="match status" value="1"/>
</dbReference>
<name>A0A1Y1UAM0_9TREE</name>
<evidence type="ECO:0000313" key="3">
    <source>
        <dbReference type="Proteomes" id="UP000193218"/>
    </source>
</evidence>
<dbReference type="InterPro" id="IPR036249">
    <property type="entry name" value="Thioredoxin-like_sf"/>
</dbReference>
<dbReference type="Gene3D" id="3.40.30.10">
    <property type="entry name" value="Glutaredoxin"/>
    <property type="match status" value="1"/>
</dbReference>
<dbReference type="Gene3D" id="1.20.1050.10">
    <property type="match status" value="1"/>
</dbReference>
<gene>
    <name evidence="2" type="ORF">BD324DRAFT_633901</name>
</gene>
<evidence type="ECO:0000259" key="1">
    <source>
        <dbReference type="PROSITE" id="PS50404"/>
    </source>
</evidence>
<dbReference type="Pfam" id="PF22041">
    <property type="entry name" value="GST_C_7"/>
    <property type="match status" value="1"/>
</dbReference>
<dbReference type="GeneID" id="33558484"/>
<dbReference type="RefSeq" id="XP_021869317.1">
    <property type="nucleotide sequence ID" value="XM_022016675.1"/>
</dbReference>
<dbReference type="InterPro" id="IPR036282">
    <property type="entry name" value="Glutathione-S-Trfase_C_sf"/>
</dbReference>
<organism evidence="2 3">
    <name type="scientific">Kockovaella imperatae</name>
    <dbReference type="NCBI Taxonomy" id="4999"/>
    <lineage>
        <taxon>Eukaryota</taxon>
        <taxon>Fungi</taxon>
        <taxon>Dikarya</taxon>
        <taxon>Basidiomycota</taxon>
        <taxon>Agaricomycotina</taxon>
        <taxon>Tremellomycetes</taxon>
        <taxon>Tremellales</taxon>
        <taxon>Cuniculitremaceae</taxon>
        <taxon>Kockovaella</taxon>
    </lineage>
</organism>
<keyword evidence="3" id="KW-1185">Reference proteome</keyword>
<proteinExistence type="predicted"/>
<dbReference type="AlphaFoldDB" id="A0A1Y1UAM0"/>
<dbReference type="SUPFAM" id="SSF47616">
    <property type="entry name" value="GST C-terminal domain-like"/>
    <property type="match status" value="1"/>
</dbReference>
<dbReference type="EMBL" id="NBSH01000012">
    <property type="protein sequence ID" value="ORX35101.1"/>
    <property type="molecule type" value="Genomic_DNA"/>
</dbReference>
<dbReference type="InterPro" id="IPR054416">
    <property type="entry name" value="GST_UstS-like_C"/>
</dbReference>
<reference evidence="2 3" key="1">
    <citation type="submission" date="2017-03" db="EMBL/GenBank/DDBJ databases">
        <title>Widespread Adenine N6-methylation of Active Genes in Fungi.</title>
        <authorList>
            <consortium name="DOE Joint Genome Institute"/>
            <person name="Mondo S.J."/>
            <person name="Dannebaum R.O."/>
            <person name="Kuo R.C."/>
            <person name="Louie K.B."/>
            <person name="Bewick A.J."/>
            <person name="Labutti K."/>
            <person name="Haridas S."/>
            <person name="Kuo A."/>
            <person name="Salamov A."/>
            <person name="Ahrendt S.R."/>
            <person name="Lau R."/>
            <person name="Bowen B.P."/>
            <person name="Lipzen A."/>
            <person name="Sullivan W."/>
            <person name="Andreopoulos W.B."/>
            <person name="Clum A."/>
            <person name="Lindquist E."/>
            <person name="Daum C."/>
            <person name="Northen T.R."/>
            <person name="Ramamoorthy G."/>
            <person name="Schmitz R.J."/>
            <person name="Gryganskyi A."/>
            <person name="Culley D."/>
            <person name="Magnuson J."/>
            <person name="James T.Y."/>
            <person name="O'Malley M.A."/>
            <person name="Stajich J.E."/>
            <person name="Spatafora J.W."/>
            <person name="Visel A."/>
            <person name="Grigoriev I.V."/>
        </authorList>
    </citation>
    <scope>NUCLEOTIDE SEQUENCE [LARGE SCALE GENOMIC DNA]</scope>
    <source>
        <strain evidence="2 3">NRRL Y-17943</strain>
    </source>
</reference>
<evidence type="ECO:0000313" key="2">
    <source>
        <dbReference type="EMBL" id="ORX35101.1"/>
    </source>
</evidence>
<comment type="caution">
    <text evidence="2">The sequence shown here is derived from an EMBL/GenBank/DDBJ whole genome shotgun (WGS) entry which is preliminary data.</text>
</comment>
<dbReference type="OrthoDB" id="4951845at2759"/>
<accession>A0A1Y1UAM0</accession>
<dbReference type="Proteomes" id="UP000193218">
    <property type="component" value="Unassembled WGS sequence"/>
</dbReference>
<sequence>MPMEGLTRDQIDQIQFLDIESRLQGVDRSWSPNTVRVRMVLNYKKIPYVESYISYPDIRAFGEKYDLPLNTNYDPPRSTLPAILIRDKQGKVIKAMLDSRTISELLDKLYPDPPIFLLPMGDEDTSKDGTTVTMRRFVRLLSPAWGAGHNIVVPSIPSILDPRAKVYFVEDRAKDDPLGQNRSPEDWGAENPEDDWEPFIKELKALAELFVHSTESSPFLAGDKPCYEDFMLAAFITWFKRGSEANFKRLIQAGERDDGVNVLKRFYEACRPWVEGHGEVVELKD</sequence>
<dbReference type="PROSITE" id="PS50404">
    <property type="entry name" value="GST_NTER"/>
    <property type="match status" value="1"/>
</dbReference>
<dbReference type="SUPFAM" id="SSF52833">
    <property type="entry name" value="Thioredoxin-like"/>
    <property type="match status" value="1"/>
</dbReference>
<protein>
    <recommendedName>
        <fullName evidence="1">GST N-terminal domain-containing protein</fullName>
    </recommendedName>
</protein>